<comment type="caution">
    <text evidence="1">The sequence shown here is derived from an EMBL/GenBank/DDBJ whole genome shotgun (WGS) entry which is preliminary data.</text>
</comment>
<keyword evidence="2" id="KW-1185">Reference proteome</keyword>
<gene>
    <name evidence="1" type="ORF">AX660_00510</name>
</gene>
<dbReference type="Proteomes" id="UP000070299">
    <property type="component" value="Unassembled WGS sequence"/>
</dbReference>
<reference evidence="2" key="1">
    <citation type="submission" date="2016-02" db="EMBL/GenBank/DDBJ databases">
        <authorList>
            <person name="Schultz-Johansen M."/>
            <person name="Glaring M.A."/>
            <person name="Bech P.K."/>
            <person name="Stougaard P."/>
        </authorList>
    </citation>
    <scope>NUCLEOTIDE SEQUENCE [LARGE SCALE GENOMIC DNA]</scope>
    <source>
        <strain evidence="2">S66</strain>
    </source>
</reference>
<sequence>MSNLAITATIKISIKFIFIYILLLYFGRGDLVLAATVEPKLNEIEVQKTCLGQFTDYDNWVDSLREKNGYIKTFFLKLKYSRAAYNDVKNQLDCDVIHYTSKGVTISGYIVVPKNSKQQKIPVLIYNNGNNQHLGSITFSHMFNNIFPLANKGYIVLASQYRGTFHESKGVKDANEKFGDDVNYMLALLDLINTLPMADTANVTISGGHRRNFIAM</sequence>
<accession>A0A136A6W3</accession>
<dbReference type="OrthoDB" id="9812921at2"/>
<dbReference type="SUPFAM" id="SSF53474">
    <property type="entry name" value="alpha/beta-Hydrolases"/>
    <property type="match status" value="1"/>
</dbReference>
<dbReference type="InterPro" id="IPR029058">
    <property type="entry name" value="AB_hydrolase_fold"/>
</dbReference>
<dbReference type="STRING" id="1799789.AX660_00510"/>
<name>A0A136A6W3_9ALTE</name>
<evidence type="ECO:0008006" key="3">
    <source>
        <dbReference type="Google" id="ProtNLM"/>
    </source>
</evidence>
<evidence type="ECO:0000313" key="2">
    <source>
        <dbReference type="Proteomes" id="UP000070299"/>
    </source>
</evidence>
<dbReference type="Gene3D" id="3.40.50.1820">
    <property type="entry name" value="alpha/beta hydrolase"/>
    <property type="match status" value="1"/>
</dbReference>
<dbReference type="EMBL" id="LSNE01000001">
    <property type="protein sequence ID" value="KXI30978.1"/>
    <property type="molecule type" value="Genomic_DNA"/>
</dbReference>
<evidence type="ECO:0000313" key="1">
    <source>
        <dbReference type="EMBL" id="KXI30978.1"/>
    </source>
</evidence>
<dbReference type="RefSeq" id="WP_068370895.1">
    <property type="nucleotide sequence ID" value="NZ_LSNE01000001.1"/>
</dbReference>
<dbReference type="AlphaFoldDB" id="A0A136A6W3"/>
<proteinExistence type="predicted"/>
<protein>
    <recommendedName>
        <fullName evidence="3">Peptidase S9 prolyl oligopeptidase catalytic domain-containing protein</fullName>
    </recommendedName>
</protein>
<organism evidence="1 2">
    <name type="scientific">Paraglaciecola hydrolytica</name>
    <dbReference type="NCBI Taxonomy" id="1799789"/>
    <lineage>
        <taxon>Bacteria</taxon>
        <taxon>Pseudomonadati</taxon>
        <taxon>Pseudomonadota</taxon>
        <taxon>Gammaproteobacteria</taxon>
        <taxon>Alteromonadales</taxon>
        <taxon>Alteromonadaceae</taxon>
        <taxon>Paraglaciecola</taxon>
    </lineage>
</organism>